<accession>Q7NL96</accession>
<dbReference type="PANTHER" id="PTHR30385:SF4">
    <property type="entry name" value="RNA POLYMERASE SIGMA-E FACTOR"/>
    <property type="match status" value="1"/>
</dbReference>
<dbReference type="GO" id="GO:0006355">
    <property type="term" value="P:regulation of DNA-templated transcription"/>
    <property type="evidence" value="ECO:0000318"/>
    <property type="project" value="GO_Central"/>
</dbReference>
<reference evidence="7 8" key="2">
    <citation type="journal article" date="2003" name="DNA Res.">
        <title>Complete genome structure of Gloeobacter violaceus PCC 7421, a cyanobacterium that lacks thylakoids (supplement).</title>
        <authorList>
            <person name="Nakamura Y."/>
            <person name="Kaneko T."/>
            <person name="Sato S."/>
            <person name="Mimuro M."/>
            <person name="Miyashita H."/>
            <person name="Tsuchiya T."/>
            <person name="Sasamoto S."/>
            <person name="Watanabe A."/>
            <person name="Kawashima K."/>
            <person name="Kishida Y."/>
            <person name="Kiyokawa C."/>
            <person name="Kohara M."/>
            <person name="Matsumoto M."/>
            <person name="Matsuno A."/>
            <person name="Nakazaki N."/>
            <person name="Shimpo S."/>
            <person name="Takeuchi C."/>
            <person name="Yamada M."/>
            <person name="Tabata S."/>
        </authorList>
    </citation>
    <scope>NUCLEOTIDE SEQUENCE [LARGE SCALE GENOMIC DNA]</scope>
    <source>
        <strain evidence="8">ATCC 29082 / PCC 7421</strain>
    </source>
</reference>
<feature type="region of interest" description="Disordered" evidence="5">
    <location>
        <begin position="1"/>
        <end position="26"/>
    </location>
</feature>
<keyword evidence="8" id="KW-1185">Reference proteome</keyword>
<dbReference type="KEGG" id="gvi:glr1230"/>
<keyword evidence="2" id="KW-0731">Sigma factor</keyword>
<organism evidence="7 8">
    <name type="scientific">Gloeobacter violaceus (strain ATCC 29082 / PCC 7421)</name>
    <dbReference type="NCBI Taxonomy" id="251221"/>
    <lineage>
        <taxon>Bacteria</taxon>
        <taxon>Bacillati</taxon>
        <taxon>Cyanobacteriota</taxon>
        <taxon>Cyanophyceae</taxon>
        <taxon>Gloeobacterales</taxon>
        <taxon>Gloeobacteraceae</taxon>
        <taxon>Gloeobacter</taxon>
    </lineage>
</organism>
<evidence type="ECO:0000313" key="8">
    <source>
        <dbReference type="Proteomes" id="UP000000557"/>
    </source>
</evidence>
<dbReference type="GO" id="GO:0006352">
    <property type="term" value="P:DNA-templated transcription initiation"/>
    <property type="evidence" value="ECO:0007669"/>
    <property type="project" value="InterPro"/>
</dbReference>
<dbReference type="HOGENOM" id="CLU_939298_0_0_3"/>
<feature type="compositionally biased region" description="Basic and acidic residues" evidence="5">
    <location>
        <begin position="1"/>
        <end position="10"/>
    </location>
</feature>
<dbReference type="Pfam" id="PF04545">
    <property type="entry name" value="Sigma70_r4"/>
    <property type="match status" value="1"/>
</dbReference>
<dbReference type="InterPro" id="IPR014284">
    <property type="entry name" value="RNA_pol_sigma-70_dom"/>
</dbReference>
<evidence type="ECO:0000256" key="4">
    <source>
        <dbReference type="ARBA" id="ARBA00023163"/>
    </source>
</evidence>
<dbReference type="NCBIfam" id="TIGR02937">
    <property type="entry name" value="sigma70-ECF"/>
    <property type="match status" value="1"/>
</dbReference>
<dbReference type="InterPro" id="IPR007630">
    <property type="entry name" value="RNA_pol_sigma70_r4"/>
</dbReference>
<evidence type="ECO:0000313" key="7">
    <source>
        <dbReference type="EMBL" id="BAC89171.1"/>
    </source>
</evidence>
<dbReference type="EMBL" id="BA000045">
    <property type="protein sequence ID" value="BAC89171.1"/>
    <property type="molecule type" value="Genomic_DNA"/>
</dbReference>
<dbReference type="GO" id="GO:0016987">
    <property type="term" value="F:sigma factor activity"/>
    <property type="evidence" value="ECO:0000318"/>
    <property type="project" value="GO_Central"/>
</dbReference>
<keyword evidence="3" id="KW-0238">DNA-binding</keyword>
<dbReference type="eggNOG" id="COG1191">
    <property type="taxonomic scope" value="Bacteria"/>
</dbReference>
<dbReference type="STRING" id="251221.gene:10758709"/>
<dbReference type="Proteomes" id="UP000000557">
    <property type="component" value="Chromosome"/>
</dbReference>
<protein>
    <submittedName>
        <fullName evidence="7">Glr1230 protein</fullName>
    </submittedName>
</protein>
<dbReference type="EnsemblBacteria" id="BAC89171">
    <property type="protein sequence ID" value="BAC89171"/>
    <property type="gene ID" value="BAC89171"/>
</dbReference>
<keyword evidence="1" id="KW-0805">Transcription regulation</keyword>
<evidence type="ECO:0000256" key="2">
    <source>
        <dbReference type="ARBA" id="ARBA00023082"/>
    </source>
</evidence>
<evidence type="ECO:0000256" key="3">
    <source>
        <dbReference type="ARBA" id="ARBA00023125"/>
    </source>
</evidence>
<dbReference type="OrthoDB" id="1974402at2"/>
<dbReference type="Gene3D" id="1.20.140.160">
    <property type="match status" value="1"/>
</dbReference>
<sequence>MENTQLKDADQPDVSGSTSQSRRLQSQRLVRQWQRLAVEPGGAQSLKAKTLLAGILKLCEPLVRQFFLQMLAEDSLVELDDLLNVTLSRVENKLITYDSSKSAFESWVKYQCVRPIFKQHLEEIGYRTIKLEPYIAALQSRLAGTFPSPPTNLIGRLVQGLEDSQVRPELAKMRQMLGVGRKVILRRDPRLVPALSLNCPIRPGEGNEEYFDIAAAPRLAGMEEACRQALHESLVHLTAGERLVVLGLFFANRSRKELAEEAGISTARVSQLLQQAYKRLREVLGPTFFRDCVPDS</sequence>
<reference evidence="7 8" key="1">
    <citation type="journal article" date="2003" name="DNA Res.">
        <title>Complete genome structure of Gloeobacter violaceus PCC 7421, a cyanobacterium that lacks thylakoids.</title>
        <authorList>
            <person name="Nakamura Y."/>
            <person name="Kaneko T."/>
            <person name="Sato S."/>
            <person name="Mimuro M."/>
            <person name="Miyashita H."/>
            <person name="Tsuchiya T."/>
            <person name="Sasamoto S."/>
            <person name="Watanabe A."/>
            <person name="Kawashima K."/>
            <person name="Kishida Y."/>
            <person name="Kiyokawa C."/>
            <person name="Kohara M."/>
            <person name="Matsumoto M."/>
            <person name="Matsuno A."/>
            <person name="Nakazaki N."/>
            <person name="Shimpo S."/>
            <person name="Takeuchi C."/>
            <person name="Yamada M."/>
            <person name="Tabata S."/>
        </authorList>
    </citation>
    <scope>NUCLEOTIDE SEQUENCE [LARGE SCALE GENOMIC DNA]</scope>
    <source>
        <strain evidence="8">ATCC 29082 / PCC 7421</strain>
    </source>
</reference>
<feature type="compositionally biased region" description="Low complexity" evidence="5">
    <location>
        <begin position="15"/>
        <end position="26"/>
    </location>
</feature>
<keyword evidence="4" id="KW-0804">Transcription</keyword>
<dbReference type="InterPro" id="IPR013324">
    <property type="entry name" value="RNA_pol_sigma_r3/r4-like"/>
</dbReference>
<proteinExistence type="predicted"/>
<evidence type="ECO:0000256" key="5">
    <source>
        <dbReference type="SAM" id="MobiDB-lite"/>
    </source>
</evidence>
<dbReference type="SUPFAM" id="SSF88659">
    <property type="entry name" value="Sigma3 and sigma4 domains of RNA polymerase sigma factors"/>
    <property type="match status" value="1"/>
</dbReference>
<dbReference type="GO" id="GO:0003677">
    <property type="term" value="F:DNA binding"/>
    <property type="evidence" value="ECO:0007669"/>
    <property type="project" value="UniProtKB-KW"/>
</dbReference>
<dbReference type="InParanoid" id="Q7NL96"/>
<dbReference type="PANTHER" id="PTHR30385">
    <property type="entry name" value="SIGMA FACTOR F FLAGELLAR"/>
    <property type="match status" value="1"/>
</dbReference>
<evidence type="ECO:0000256" key="1">
    <source>
        <dbReference type="ARBA" id="ARBA00023015"/>
    </source>
</evidence>
<name>Q7NL96_GLOVI</name>
<evidence type="ECO:0000259" key="6">
    <source>
        <dbReference type="Pfam" id="PF04545"/>
    </source>
</evidence>
<feature type="domain" description="RNA polymerase sigma-70 region 4" evidence="6">
    <location>
        <begin position="234"/>
        <end position="282"/>
    </location>
</feature>
<gene>
    <name evidence="7" type="ordered locus">glr1230</name>
</gene>
<dbReference type="AlphaFoldDB" id="Q7NL96"/>